<keyword evidence="3" id="KW-1185">Reference proteome</keyword>
<protein>
    <submittedName>
        <fullName evidence="2">Uncharacterized protein</fullName>
    </submittedName>
</protein>
<gene>
    <name evidence="1" type="ORF">NTEN_LOCUS14407</name>
    <name evidence="2" type="ORF">NTEN_LOCUS14425</name>
</gene>
<evidence type="ECO:0000313" key="3">
    <source>
        <dbReference type="Proteomes" id="UP000479000"/>
    </source>
</evidence>
<proteinExistence type="predicted"/>
<organism evidence="2 3">
    <name type="scientific">Nesidiocoris tenuis</name>
    <dbReference type="NCBI Taxonomy" id="355587"/>
    <lineage>
        <taxon>Eukaryota</taxon>
        <taxon>Metazoa</taxon>
        <taxon>Ecdysozoa</taxon>
        <taxon>Arthropoda</taxon>
        <taxon>Hexapoda</taxon>
        <taxon>Insecta</taxon>
        <taxon>Pterygota</taxon>
        <taxon>Neoptera</taxon>
        <taxon>Paraneoptera</taxon>
        <taxon>Hemiptera</taxon>
        <taxon>Heteroptera</taxon>
        <taxon>Panheteroptera</taxon>
        <taxon>Cimicomorpha</taxon>
        <taxon>Miridae</taxon>
        <taxon>Dicyphina</taxon>
        <taxon>Nesidiocoris</taxon>
    </lineage>
</organism>
<evidence type="ECO:0000313" key="1">
    <source>
        <dbReference type="EMBL" id="CAB0009245.1"/>
    </source>
</evidence>
<feature type="non-terminal residue" evidence="2">
    <location>
        <position position="70"/>
    </location>
</feature>
<dbReference type="Proteomes" id="UP000479000">
    <property type="component" value="Unassembled WGS sequence"/>
</dbReference>
<dbReference type="EMBL" id="CADCXU010021624">
    <property type="protein sequence ID" value="CAB0009245.1"/>
    <property type="molecule type" value="Genomic_DNA"/>
</dbReference>
<dbReference type="AlphaFoldDB" id="A0A6H5H1J9"/>
<name>A0A6H5H1J9_9HEMI</name>
<evidence type="ECO:0000313" key="2">
    <source>
        <dbReference type="EMBL" id="CAB0009264.1"/>
    </source>
</evidence>
<dbReference type="EMBL" id="CADCXU010021635">
    <property type="protein sequence ID" value="CAB0009264.1"/>
    <property type="molecule type" value="Genomic_DNA"/>
</dbReference>
<sequence>MKANFTKPYYIFPNLIKFLARTSDKPAGTCKSRFVLHGGDKETNGLPNLGFWYGHEVYIKAYGCVTLLLP</sequence>
<accession>A0A6H5H1J9</accession>
<reference evidence="2 3" key="1">
    <citation type="submission" date="2020-02" db="EMBL/GenBank/DDBJ databases">
        <authorList>
            <person name="Ferguson B K."/>
        </authorList>
    </citation>
    <scope>NUCLEOTIDE SEQUENCE [LARGE SCALE GENOMIC DNA]</scope>
</reference>